<keyword evidence="4 13" id="KW-0645">Protease</keyword>
<dbReference type="SMART" id="SM00228">
    <property type="entry name" value="PDZ"/>
    <property type="match status" value="1"/>
</dbReference>
<dbReference type="GO" id="GO:0046872">
    <property type="term" value="F:metal ion binding"/>
    <property type="evidence" value="ECO:0007669"/>
    <property type="project" value="UniProtKB-KW"/>
</dbReference>
<name>A0A1I0F9S3_9RHOB</name>
<dbReference type="InterPro" id="IPR004387">
    <property type="entry name" value="Pept_M50_Zn"/>
</dbReference>
<evidence type="ECO:0000256" key="9">
    <source>
        <dbReference type="ARBA" id="ARBA00023049"/>
    </source>
</evidence>
<dbReference type="STRING" id="364199.SAMN04489858_106141"/>
<evidence type="ECO:0000256" key="3">
    <source>
        <dbReference type="ARBA" id="ARBA00007931"/>
    </source>
</evidence>
<comment type="similarity">
    <text evidence="3 11">Belongs to the peptidase M50B family.</text>
</comment>
<evidence type="ECO:0000256" key="6">
    <source>
        <dbReference type="ARBA" id="ARBA00022801"/>
    </source>
</evidence>
<evidence type="ECO:0000256" key="11">
    <source>
        <dbReference type="RuleBase" id="RU362031"/>
    </source>
</evidence>
<dbReference type="Proteomes" id="UP000199180">
    <property type="component" value="Unassembled WGS sequence"/>
</dbReference>
<comment type="subcellular location">
    <subcellularLocation>
        <location evidence="2">Membrane</location>
        <topology evidence="2">Multi-pass membrane protein</topology>
    </subcellularLocation>
</comment>
<dbReference type="InterPro" id="IPR001478">
    <property type="entry name" value="PDZ"/>
</dbReference>
<keyword evidence="7 11" id="KW-0862">Zinc</keyword>
<evidence type="ECO:0000256" key="1">
    <source>
        <dbReference type="ARBA" id="ARBA00001947"/>
    </source>
</evidence>
<sequence length="443" mass="46722">MTDLIPQFGSTIYTLASFVVALAVIVTVHEYGHYIIGRLSGIRAEVFSVGFGPRLVSRRDRRGTLWQIAALPLGGYVRFLGDANAASAGTGHRVDPALLRQTLTGAPLWARFATLLAGPVFNFILSILIFGGFALFQGLPTQQVEVGEISPAPPGIVNQLQPGDLITGIGGQKVESWADIGAAVDTLPIAPQQDWQVLRDGLEITVTGPDPMPARISGVAPRSAAADAGLMAGDVVIGIDDQPITRFTQMRDMVEAAQGNPLALQVWRPDSGVANYMLIPKEQDLPAADGGYEKRWLIGVTGGESFFAPAMRRAGPIEALWLGIGQTWQIIAGSITGLWAMITGQIGSCNLGGAISIAESTGQAASAGGASFLWWIAVLSAAIGFLNLLPIPVLDGGHLMFYAWEAVTGRPPSDRALNLLTAIGMAAVLSLMIFGLTNDLFCP</sequence>
<feature type="transmembrane region" description="Helical" evidence="11">
    <location>
        <begin position="416"/>
        <end position="437"/>
    </location>
</feature>
<reference evidence="13 14" key="1">
    <citation type="submission" date="2016-10" db="EMBL/GenBank/DDBJ databases">
        <authorList>
            <person name="de Groot N.N."/>
        </authorList>
    </citation>
    <scope>NUCLEOTIDE SEQUENCE [LARGE SCALE GENOMIC DNA]</scope>
    <source>
        <strain evidence="13 14">DSM 17862</strain>
    </source>
</reference>
<keyword evidence="6 11" id="KW-0378">Hydrolase</keyword>
<keyword evidence="14" id="KW-1185">Reference proteome</keyword>
<dbReference type="GO" id="GO:0004222">
    <property type="term" value="F:metalloendopeptidase activity"/>
    <property type="evidence" value="ECO:0007669"/>
    <property type="project" value="InterPro"/>
</dbReference>
<dbReference type="Gene3D" id="2.30.42.10">
    <property type="match status" value="2"/>
</dbReference>
<dbReference type="PANTHER" id="PTHR42837:SF2">
    <property type="entry name" value="MEMBRANE METALLOPROTEASE ARASP2, CHLOROPLASTIC-RELATED"/>
    <property type="match status" value="1"/>
</dbReference>
<dbReference type="InterPro" id="IPR036034">
    <property type="entry name" value="PDZ_sf"/>
</dbReference>
<evidence type="ECO:0000256" key="10">
    <source>
        <dbReference type="ARBA" id="ARBA00023136"/>
    </source>
</evidence>
<dbReference type="OrthoDB" id="9782003at2"/>
<feature type="domain" description="PDZ" evidence="12">
    <location>
        <begin position="200"/>
        <end position="270"/>
    </location>
</feature>
<dbReference type="CDD" id="cd06163">
    <property type="entry name" value="S2P-M50_PDZ_RseP-like"/>
    <property type="match status" value="1"/>
</dbReference>
<keyword evidence="5 11" id="KW-0812">Transmembrane</keyword>
<dbReference type="EMBL" id="FOHO01000006">
    <property type="protein sequence ID" value="SET54866.1"/>
    <property type="molecule type" value="Genomic_DNA"/>
</dbReference>
<dbReference type="EC" id="3.4.24.-" evidence="11"/>
<keyword evidence="9 11" id="KW-0482">Metalloprotease</keyword>
<keyword evidence="8 11" id="KW-1133">Transmembrane helix</keyword>
<dbReference type="AlphaFoldDB" id="A0A1I0F9S3"/>
<evidence type="ECO:0000256" key="4">
    <source>
        <dbReference type="ARBA" id="ARBA00022670"/>
    </source>
</evidence>
<dbReference type="RefSeq" id="WP_090734639.1">
    <property type="nucleotide sequence ID" value="NZ_FOHO01000006.1"/>
</dbReference>
<dbReference type="Pfam" id="PF02163">
    <property type="entry name" value="Peptidase_M50"/>
    <property type="match status" value="1"/>
</dbReference>
<feature type="transmembrane region" description="Helical" evidence="11">
    <location>
        <begin position="12"/>
        <end position="32"/>
    </location>
</feature>
<evidence type="ECO:0000256" key="5">
    <source>
        <dbReference type="ARBA" id="ARBA00022692"/>
    </source>
</evidence>
<dbReference type="InterPro" id="IPR008915">
    <property type="entry name" value="Peptidase_M50"/>
</dbReference>
<dbReference type="PANTHER" id="PTHR42837">
    <property type="entry name" value="REGULATOR OF SIGMA-E PROTEASE RSEP"/>
    <property type="match status" value="1"/>
</dbReference>
<dbReference type="SUPFAM" id="SSF50156">
    <property type="entry name" value="PDZ domain-like"/>
    <property type="match status" value="2"/>
</dbReference>
<dbReference type="GO" id="GO:0006508">
    <property type="term" value="P:proteolysis"/>
    <property type="evidence" value="ECO:0007669"/>
    <property type="project" value="UniProtKB-KW"/>
</dbReference>
<dbReference type="InterPro" id="IPR041489">
    <property type="entry name" value="PDZ_6"/>
</dbReference>
<dbReference type="Pfam" id="PF17820">
    <property type="entry name" value="PDZ_6"/>
    <property type="match status" value="1"/>
</dbReference>
<accession>A0A1I0F9S3</accession>
<organism evidence="13 14">
    <name type="scientific">Paracoccus homiensis</name>
    <dbReference type="NCBI Taxonomy" id="364199"/>
    <lineage>
        <taxon>Bacteria</taxon>
        <taxon>Pseudomonadati</taxon>
        <taxon>Pseudomonadota</taxon>
        <taxon>Alphaproteobacteria</taxon>
        <taxon>Rhodobacterales</taxon>
        <taxon>Paracoccaceae</taxon>
        <taxon>Paracoccus</taxon>
    </lineage>
</organism>
<evidence type="ECO:0000313" key="14">
    <source>
        <dbReference type="Proteomes" id="UP000199180"/>
    </source>
</evidence>
<evidence type="ECO:0000256" key="2">
    <source>
        <dbReference type="ARBA" id="ARBA00004141"/>
    </source>
</evidence>
<evidence type="ECO:0000256" key="8">
    <source>
        <dbReference type="ARBA" id="ARBA00022989"/>
    </source>
</evidence>
<evidence type="ECO:0000256" key="7">
    <source>
        <dbReference type="ARBA" id="ARBA00022833"/>
    </source>
</evidence>
<feature type="transmembrane region" description="Helical" evidence="11">
    <location>
        <begin position="372"/>
        <end position="395"/>
    </location>
</feature>
<protein>
    <recommendedName>
        <fullName evidence="11">Zinc metalloprotease</fullName>
        <ecNumber evidence="11">3.4.24.-</ecNumber>
    </recommendedName>
</protein>
<keyword evidence="11" id="KW-0479">Metal-binding</keyword>
<evidence type="ECO:0000313" key="13">
    <source>
        <dbReference type="EMBL" id="SET54866.1"/>
    </source>
</evidence>
<feature type="transmembrane region" description="Helical" evidence="11">
    <location>
        <begin position="108"/>
        <end position="136"/>
    </location>
</feature>
<dbReference type="NCBIfam" id="TIGR00054">
    <property type="entry name" value="RIP metalloprotease RseP"/>
    <property type="match status" value="1"/>
</dbReference>
<evidence type="ECO:0000259" key="12">
    <source>
        <dbReference type="SMART" id="SM00228"/>
    </source>
</evidence>
<comment type="cofactor">
    <cofactor evidence="1 11">
        <name>Zn(2+)</name>
        <dbReference type="ChEBI" id="CHEBI:29105"/>
    </cofactor>
</comment>
<keyword evidence="10 11" id="KW-0472">Membrane</keyword>
<gene>
    <name evidence="13" type="ORF">SAMN04489858_106141</name>
</gene>
<proteinExistence type="inferred from homology"/>
<dbReference type="GO" id="GO:0016020">
    <property type="term" value="C:membrane"/>
    <property type="evidence" value="ECO:0007669"/>
    <property type="project" value="UniProtKB-SubCell"/>
</dbReference>